<dbReference type="Proteomes" id="UP000004668">
    <property type="component" value="Unassembled WGS sequence"/>
</dbReference>
<sequence length="397" mass="44794">MLAAVGASALGSCVGVVAGPGVACLPPRQSAPSSVIIPILHRKEPDMSAYVRYYRRLQALTQRLSTYLDRLEARAREFGVSSARTAMEMQITDPASVSAFRSEVEAQIMFLHTKAQRVFAKHFAPFLDIDADLSIDEDRQLSARLQDAANLVGSFEVRLRNIIEEVFAPGRAEQAREEWNRAMTDWRQAQFSFTCDKCGDPVPLPELYHMPVFITCPRCKSRVAFQPTEAMAAAPTWAKEVAKTTCYAEWQKSESEQAAEEGVGLAFFYYVDYAIAHHLMMNRLLPFYVRSQGGQEALRRDVRKALETRTHQLRPDEVSPQYHAMEYVNFMGGLGRSAQILGQEGLEDRRELILQTVRDIMRPDDPLARSILDNTFTEELWSQQAHAADQLSCEVPR</sequence>
<dbReference type="AlphaFoldDB" id="F2UX13"/>
<dbReference type="eggNOG" id="ENOG5031G0U">
    <property type="taxonomic scope" value="Bacteria"/>
</dbReference>
<reference evidence="2" key="1">
    <citation type="submission" date="2010-02" db="EMBL/GenBank/DDBJ databases">
        <title>The Genome Sequence of Prevotella oris strain C735.</title>
        <authorList>
            <consortium name="The Broad Institute Genome Sequencing Platform"/>
            <person name="Ward D."/>
            <person name="Feldgarden M."/>
            <person name="Earl A."/>
            <person name="Young S.K."/>
            <person name="Zeng Q."/>
            <person name="Koehrsen M."/>
            <person name="Alvarado L."/>
            <person name="Berlin A."/>
            <person name="Bochicchio J."/>
            <person name="Borenstein D."/>
            <person name="Chapman S.B."/>
            <person name="Chen Z."/>
            <person name="Engels R."/>
            <person name="Freedman E."/>
            <person name="Gellesch M."/>
            <person name="Goldberg J."/>
            <person name="Griggs A."/>
            <person name="Gujja S."/>
            <person name="Heilman E."/>
            <person name="Heiman D."/>
            <person name="Hepburn T."/>
            <person name="Howarth C."/>
            <person name="Jen D."/>
            <person name="Larson L."/>
            <person name="Mehta T."/>
            <person name="Park D."/>
            <person name="Pearson M."/>
            <person name="Roberts A."/>
            <person name="Saif S."/>
            <person name="Shea T."/>
            <person name="Shenoy N."/>
            <person name="Sisk P."/>
            <person name="Stolte C."/>
            <person name="Sykes S."/>
            <person name="Thomson T."/>
            <person name="Walk T."/>
            <person name="White J."/>
            <person name="Yandava C."/>
            <person name="Sibley C.D."/>
            <person name="Field T.R."/>
            <person name="Grinwis M."/>
            <person name="Eshaghurshan C.S."/>
            <person name="Surette M.G."/>
            <person name="Haas B."/>
            <person name="Nusbaum C."/>
            <person name="Birren B."/>
        </authorList>
    </citation>
    <scope>NUCLEOTIDE SEQUENCE [LARGE SCALE GENOMIC DNA]</scope>
    <source>
        <strain evidence="2">C505</strain>
    </source>
</reference>
<proteinExistence type="predicted"/>
<accession>F2UX13</accession>
<evidence type="ECO:0000313" key="2">
    <source>
        <dbReference type="Proteomes" id="UP000004668"/>
    </source>
</evidence>
<evidence type="ECO:0000313" key="1">
    <source>
        <dbReference type="EMBL" id="EGE38497.1"/>
    </source>
</evidence>
<dbReference type="EMBL" id="ACRE02000075">
    <property type="protein sequence ID" value="EGE38497.1"/>
    <property type="molecule type" value="Genomic_DNA"/>
</dbReference>
<dbReference type="HOGENOM" id="CLU_813081_0_0_11"/>
<reference evidence="1 2" key="2">
    <citation type="submission" date="2011-10" db="EMBL/GenBank/DDBJ databases">
        <title>The Genome Sequence of Actinomyces viscosus C505.</title>
        <authorList>
            <consortium name="The Broad Institute Genome Sequencing Platform"/>
            <consortium name="The Broad Institute Genome Sequencing Center for Infectious Disease"/>
            <person name="Earl A."/>
            <person name="Ward D."/>
            <person name="Feldgarden M."/>
            <person name="Gevers D."/>
            <person name="Sibley C.D."/>
            <person name="Field T.R."/>
            <person name="Grinwis M."/>
            <person name="Eshaghurshan C.S."/>
            <person name="Surette M.G."/>
            <person name="Young S.K."/>
            <person name="Zeng Q."/>
            <person name="Gargeya S."/>
            <person name="Fitzgerald M."/>
            <person name="Haas B."/>
            <person name="Abouelleil A."/>
            <person name="Alvarado L."/>
            <person name="Arachchi H.M."/>
            <person name="Berlin A."/>
            <person name="Brown A."/>
            <person name="Chapman S.B."/>
            <person name="Chen Z."/>
            <person name="Dunbar C."/>
            <person name="Freedman E."/>
            <person name="Gearin G."/>
            <person name="Goldberg J."/>
            <person name="Griggs A."/>
            <person name="Gujja S."/>
            <person name="Heiman D."/>
            <person name="Howarth C."/>
            <person name="Larson L."/>
            <person name="Lui A."/>
            <person name="MacDonald P.J.P."/>
            <person name="Montmayeur A."/>
            <person name="Murphy C."/>
            <person name="Neiman D."/>
            <person name="Pearson M."/>
            <person name="Priest M."/>
            <person name="Roberts A."/>
            <person name="Saif S."/>
            <person name="Shea T."/>
            <person name="Shenoy N."/>
            <person name="Sisk P."/>
            <person name="Stolte C."/>
            <person name="Sykes S."/>
            <person name="Wortman J."/>
            <person name="Nusbaum C."/>
            <person name="Birren B."/>
        </authorList>
    </citation>
    <scope>NUCLEOTIDE SEQUENCE [LARGE SCALE GENOMIC DNA]</scope>
    <source>
        <strain evidence="1 2">C505</strain>
    </source>
</reference>
<organism evidence="1 2">
    <name type="scientific">Actinomyces viscosus C505</name>
    <dbReference type="NCBI Taxonomy" id="562973"/>
    <lineage>
        <taxon>Bacteria</taxon>
        <taxon>Bacillati</taxon>
        <taxon>Actinomycetota</taxon>
        <taxon>Actinomycetes</taxon>
        <taxon>Actinomycetales</taxon>
        <taxon>Actinomycetaceae</taxon>
        <taxon>Actinomyces</taxon>
    </lineage>
</organism>
<protein>
    <submittedName>
        <fullName evidence="1">Uncharacterized protein</fullName>
    </submittedName>
</protein>
<comment type="caution">
    <text evidence="1">The sequence shown here is derived from an EMBL/GenBank/DDBJ whole genome shotgun (WGS) entry which is preliminary data.</text>
</comment>
<gene>
    <name evidence="1" type="ORF">HMPREF0059_01356</name>
</gene>
<name>F2UX13_ACTVI</name>